<dbReference type="InterPro" id="IPR000182">
    <property type="entry name" value="GNAT_dom"/>
</dbReference>
<protein>
    <submittedName>
        <fullName evidence="3">RimJ/RimL family protein N-acetyltransferase</fullName>
    </submittedName>
</protein>
<accession>A0A840HZH6</accession>
<dbReference type="Proteomes" id="UP000563524">
    <property type="component" value="Unassembled WGS sequence"/>
</dbReference>
<evidence type="ECO:0000256" key="1">
    <source>
        <dbReference type="SAM" id="MobiDB-lite"/>
    </source>
</evidence>
<dbReference type="SUPFAM" id="SSF55729">
    <property type="entry name" value="Acyl-CoA N-acyltransferases (Nat)"/>
    <property type="match status" value="1"/>
</dbReference>
<reference evidence="3 4" key="1">
    <citation type="submission" date="2020-08" db="EMBL/GenBank/DDBJ databases">
        <title>Genomic Encyclopedia of Type Strains, Phase IV (KMG-IV): sequencing the most valuable type-strain genomes for metagenomic binning, comparative biology and taxonomic classification.</title>
        <authorList>
            <person name="Goeker M."/>
        </authorList>
    </citation>
    <scope>NUCLEOTIDE SEQUENCE [LARGE SCALE GENOMIC DNA]</scope>
    <source>
        <strain evidence="3 4">DSM 102850</strain>
    </source>
</reference>
<gene>
    <name evidence="3" type="ORF">GGQ59_000746</name>
</gene>
<feature type="domain" description="N-acetyltransferase" evidence="2">
    <location>
        <begin position="26"/>
        <end position="191"/>
    </location>
</feature>
<dbReference type="PROSITE" id="PS51186">
    <property type="entry name" value="GNAT"/>
    <property type="match status" value="1"/>
</dbReference>
<dbReference type="Pfam" id="PF13302">
    <property type="entry name" value="Acetyltransf_3"/>
    <property type="match status" value="1"/>
</dbReference>
<evidence type="ECO:0000313" key="4">
    <source>
        <dbReference type="Proteomes" id="UP000563524"/>
    </source>
</evidence>
<keyword evidence="4" id="KW-1185">Reference proteome</keyword>
<dbReference type="PANTHER" id="PTHR43441">
    <property type="entry name" value="RIBOSOMAL-PROTEIN-SERINE ACETYLTRANSFERASE"/>
    <property type="match status" value="1"/>
</dbReference>
<evidence type="ECO:0000259" key="2">
    <source>
        <dbReference type="PROSITE" id="PS51186"/>
    </source>
</evidence>
<dbReference type="Gene3D" id="3.40.630.30">
    <property type="match status" value="1"/>
</dbReference>
<evidence type="ECO:0000313" key="3">
    <source>
        <dbReference type="EMBL" id="MBB4658246.1"/>
    </source>
</evidence>
<sequence length="228" mass="25532">MRPKPKPDDWSPPPPPPSDPLLGRFVTLQPLDPEADAEAVFYALGNGTEPDVYRHAVMGGFTEPDGLRDALRGRMGDGIPFRIDDAKTGEALGLISYLRIRPNHGSAEIGGLAYGPALRRTPGGTEAVYLLLARLFETGYRRAEWKCDTQNETSKRAATRYGFTFEGVFRQDMMIRGGNRDTAWYSIIDREWPPVRQAFEAWLSEDNFTEEGEQKEALAALRDRLRAS</sequence>
<name>A0A840HZH6_9PROT</name>
<dbReference type="InterPro" id="IPR016181">
    <property type="entry name" value="Acyl_CoA_acyltransferase"/>
</dbReference>
<dbReference type="AlphaFoldDB" id="A0A840HZH6"/>
<dbReference type="PANTHER" id="PTHR43441:SF2">
    <property type="entry name" value="FAMILY ACETYLTRANSFERASE, PUTATIVE (AFU_ORTHOLOGUE AFUA_7G00850)-RELATED"/>
    <property type="match status" value="1"/>
</dbReference>
<dbReference type="GO" id="GO:0005737">
    <property type="term" value="C:cytoplasm"/>
    <property type="evidence" value="ECO:0007669"/>
    <property type="project" value="TreeGrafter"/>
</dbReference>
<dbReference type="GO" id="GO:1990189">
    <property type="term" value="F:protein N-terminal-serine acetyltransferase activity"/>
    <property type="evidence" value="ECO:0007669"/>
    <property type="project" value="TreeGrafter"/>
</dbReference>
<dbReference type="RefSeq" id="WP_183815920.1">
    <property type="nucleotide sequence ID" value="NZ_JACHOB010000001.1"/>
</dbReference>
<feature type="compositionally biased region" description="Pro residues" evidence="1">
    <location>
        <begin position="10"/>
        <end position="19"/>
    </location>
</feature>
<dbReference type="EMBL" id="JACHOB010000001">
    <property type="protein sequence ID" value="MBB4658246.1"/>
    <property type="molecule type" value="Genomic_DNA"/>
</dbReference>
<organism evidence="3 4">
    <name type="scientific">Parvularcula dongshanensis</name>
    <dbReference type="NCBI Taxonomy" id="1173995"/>
    <lineage>
        <taxon>Bacteria</taxon>
        <taxon>Pseudomonadati</taxon>
        <taxon>Pseudomonadota</taxon>
        <taxon>Alphaproteobacteria</taxon>
        <taxon>Parvularculales</taxon>
        <taxon>Parvularculaceae</taxon>
        <taxon>Parvularcula</taxon>
    </lineage>
</organism>
<dbReference type="InterPro" id="IPR051908">
    <property type="entry name" value="Ribosomal_N-acetyltransferase"/>
</dbReference>
<keyword evidence="3" id="KW-0808">Transferase</keyword>
<proteinExistence type="predicted"/>
<feature type="region of interest" description="Disordered" evidence="1">
    <location>
        <begin position="1"/>
        <end position="20"/>
    </location>
</feature>
<dbReference type="GO" id="GO:0008999">
    <property type="term" value="F:protein-N-terminal-alanine acetyltransferase activity"/>
    <property type="evidence" value="ECO:0007669"/>
    <property type="project" value="TreeGrafter"/>
</dbReference>
<comment type="caution">
    <text evidence="3">The sequence shown here is derived from an EMBL/GenBank/DDBJ whole genome shotgun (WGS) entry which is preliminary data.</text>
</comment>